<evidence type="ECO:0000256" key="5">
    <source>
        <dbReference type="ARBA" id="ARBA00022741"/>
    </source>
</evidence>
<dbReference type="PRINTS" id="PR01045">
    <property type="entry name" value="TRNASYNTHGB"/>
</dbReference>
<evidence type="ECO:0000256" key="6">
    <source>
        <dbReference type="ARBA" id="ARBA00022840"/>
    </source>
</evidence>
<evidence type="ECO:0000256" key="9">
    <source>
        <dbReference type="ARBA" id="ARBA00047937"/>
    </source>
</evidence>
<sequence>MSNRDLLLEIGIEEMPARFVLNAINNLGKQVENWLQENKITFGEIQLFSTPRRLAILIRAVAESQQDIEEEAKGPARKIAQDADGNWSKAALGFARSQGASVEDIFYKEIKGVEYAHISKFIKGKKSIELLSELGDIVTHLHFPNNMRWGNLQIRYVRPIRWIVALFGNETIPFTVANITASNVSYGHRFLGNEIVLHDPKHYEEKLEEQFVIANYYRRKQLIVEQIKQIAESQQWDIPMDEELLEEVTNLVEYPTAFFGTFNQEFLHLPEEVLVTSMKEHQRYFPVKNKQGELLPYFIGVRNGNNHHLDTVVKGNEKVLRARLSDADFFYLEDQKIPIDQSLKKLENIIYHEKLGTLSEKVSRTVQIASILGKMVDLSELEQEKAVKAAEISKFDLVSNMVNEFPELQGVMGEKYALQQGVDRDIALAIKEHYQPQHADDEIPSSNIGAIVSLADKLDSIVSSFAIGLIPTGSQDPYALRRQATGVIRMLLEFDWNISLEHVLQEIIAIEKAEEDAELYNHLEVFFKLRLKYLLEEKGIRHDIIEAVLAGSFNGVPDIVNRAITLQNRSNDTQFKGIIESLSRVLNIASKAETDEDIDTSIFENDYELNLYNAWQQLAEINTKTNSSEERFEKLASLQPAISSYFDNTMVMAKEEKLRKNRLAQMKKLSDLIGAYAAMNEIIVK</sequence>
<dbReference type="NCBIfam" id="TIGR00211">
    <property type="entry name" value="glyS"/>
    <property type="match status" value="1"/>
</dbReference>
<organism evidence="12 13">
    <name type="scientific">Lederbergia graminis</name>
    <dbReference type="NCBI Taxonomy" id="735518"/>
    <lineage>
        <taxon>Bacteria</taxon>
        <taxon>Bacillati</taxon>
        <taxon>Bacillota</taxon>
        <taxon>Bacilli</taxon>
        <taxon>Bacillales</taxon>
        <taxon>Bacillaceae</taxon>
        <taxon>Lederbergia</taxon>
    </lineage>
</organism>
<keyword evidence="6 10" id="KW-0067">ATP-binding</keyword>
<comment type="catalytic activity">
    <reaction evidence="9 10">
        <text>tRNA(Gly) + glycine + ATP = glycyl-tRNA(Gly) + AMP + diphosphate</text>
        <dbReference type="Rhea" id="RHEA:16013"/>
        <dbReference type="Rhea" id="RHEA-COMP:9664"/>
        <dbReference type="Rhea" id="RHEA-COMP:9683"/>
        <dbReference type="ChEBI" id="CHEBI:30616"/>
        <dbReference type="ChEBI" id="CHEBI:33019"/>
        <dbReference type="ChEBI" id="CHEBI:57305"/>
        <dbReference type="ChEBI" id="CHEBI:78442"/>
        <dbReference type="ChEBI" id="CHEBI:78522"/>
        <dbReference type="ChEBI" id="CHEBI:456215"/>
        <dbReference type="EC" id="6.1.1.14"/>
    </reaction>
</comment>
<comment type="subcellular location">
    <subcellularLocation>
        <location evidence="1 10">Cytoplasm</location>
    </subcellularLocation>
</comment>
<comment type="subunit">
    <text evidence="10">Tetramer of two alpha and two beta subunits.</text>
</comment>
<evidence type="ECO:0000313" key="12">
    <source>
        <dbReference type="EMBL" id="MFC5466628.1"/>
    </source>
</evidence>
<dbReference type="EC" id="6.1.1.14" evidence="10"/>
<feature type="domain" description="DALR anticodon binding" evidence="11">
    <location>
        <begin position="580"/>
        <end position="671"/>
    </location>
</feature>
<dbReference type="RefSeq" id="WP_382354917.1">
    <property type="nucleotide sequence ID" value="NZ_JBHSMC010000029.1"/>
</dbReference>
<name>A0ABW0LPV0_9BACI</name>
<keyword evidence="13" id="KW-1185">Reference proteome</keyword>
<proteinExistence type="inferred from homology"/>
<keyword evidence="4 10" id="KW-0436">Ligase</keyword>
<gene>
    <name evidence="10 12" type="primary">glyS</name>
    <name evidence="12" type="ORF">ACFPM4_18040</name>
</gene>
<dbReference type="PROSITE" id="PS50861">
    <property type="entry name" value="AA_TRNA_LIGASE_II_GLYAB"/>
    <property type="match status" value="1"/>
</dbReference>
<dbReference type="Pfam" id="PF05746">
    <property type="entry name" value="DALR_1"/>
    <property type="match status" value="1"/>
</dbReference>
<dbReference type="PANTHER" id="PTHR30075:SF2">
    <property type="entry name" value="GLYCINE--TRNA LIGASE, CHLOROPLASTIC_MITOCHONDRIAL 2"/>
    <property type="match status" value="1"/>
</dbReference>
<evidence type="ECO:0000259" key="11">
    <source>
        <dbReference type="Pfam" id="PF05746"/>
    </source>
</evidence>
<dbReference type="Pfam" id="PF02092">
    <property type="entry name" value="tRNA_synt_2f"/>
    <property type="match status" value="1"/>
</dbReference>
<keyword evidence="5 10" id="KW-0547">Nucleotide-binding</keyword>
<evidence type="ECO:0000256" key="8">
    <source>
        <dbReference type="ARBA" id="ARBA00023146"/>
    </source>
</evidence>
<evidence type="ECO:0000256" key="2">
    <source>
        <dbReference type="ARBA" id="ARBA00008226"/>
    </source>
</evidence>
<protein>
    <recommendedName>
        <fullName evidence="10">Glycine--tRNA ligase beta subunit</fullName>
        <ecNumber evidence="10">6.1.1.14</ecNumber>
    </recommendedName>
    <alternativeName>
        <fullName evidence="10">Glycyl-tRNA synthetase beta subunit</fullName>
        <shortName evidence="10">GlyRS</shortName>
    </alternativeName>
</protein>
<dbReference type="HAMAP" id="MF_00255">
    <property type="entry name" value="Gly_tRNA_synth_beta"/>
    <property type="match status" value="1"/>
</dbReference>
<dbReference type="InterPro" id="IPR006194">
    <property type="entry name" value="Gly-tRNA-synth_heterodimer"/>
</dbReference>
<dbReference type="GO" id="GO:0004820">
    <property type="term" value="F:glycine-tRNA ligase activity"/>
    <property type="evidence" value="ECO:0007669"/>
    <property type="project" value="UniProtKB-EC"/>
</dbReference>
<comment type="similarity">
    <text evidence="2 10">Belongs to the class-II aminoacyl-tRNA synthetase family.</text>
</comment>
<evidence type="ECO:0000256" key="7">
    <source>
        <dbReference type="ARBA" id="ARBA00022917"/>
    </source>
</evidence>
<dbReference type="SUPFAM" id="SSF109604">
    <property type="entry name" value="HD-domain/PDEase-like"/>
    <property type="match status" value="1"/>
</dbReference>
<dbReference type="Proteomes" id="UP001596147">
    <property type="component" value="Unassembled WGS sequence"/>
</dbReference>
<keyword evidence="3 10" id="KW-0963">Cytoplasm</keyword>
<comment type="caution">
    <text evidence="12">The sequence shown here is derived from an EMBL/GenBank/DDBJ whole genome shotgun (WGS) entry which is preliminary data.</text>
</comment>
<evidence type="ECO:0000256" key="3">
    <source>
        <dbReference type="ARBA" id="ARBA00022490"/>
    </source>
</evidence>
<dbReference type="EMBL" id="JBHSMC010000029">
    <property type="protein sequence ID" value="MFC5466628.1"/>
    <property type="molecule type" value="Genomic_DNA"/>
</dbReference>
<reference evidence="13" key="1">
    <citation type="journal article" date="2019" name="Int. J. Syst. Evol. Microbiol.">
        <title>The Global Catalogue of Microorganisms (GCM) 10K type strain sequencing project: providing services to taxonomists for standard genome sequencing and annotation.</title>
        <authorList>
            <consortium name="The Broad Institute Genomics Platform"/>
            <consortium name="The Broad Institute Genome Sequencing Center for Infectious Disease"/>
            <person name="Wu L."/>
            <person name="Ma J."/>
        </authorList>
    </citation>
    <scope>NUCLEOTIDE SEQUENCE [LARGE SCALE GENOMIC DNA]</scope>
    <source>
        <strain evidence="13">CGMCC 1.12237</strain>
    </source>
</reference>
<evidence type="ECO:0000256" key="1">
    <source>
        <dbReference type="ARBA" id="ARBA00004496"/>
    </source>
</evidence>
<dbReference type="InterPro" id="IPR008909">
    <property type="entry name" value="DALR_anticod-bd"/>
</dbReference>
<dbReference type="InterPro" id="IPR015944">
    <property type="entry name" value="Gly-tRNA-synth_bsu"/>
</dbReference>
<accession>A0ABW0LPV0</accession>
<evidence type="ECO:0000256" key="10">
    <source>
        <dbReference type="HAMAP-Rule" id="MF_00255"/>
    </source>
</evidence>
<evidence type="ECO:0000256" key="4">
    <source>
        <dbReference type="ARBA" id="ARBA00022598"/>
    </source>
</evidence>
<dbReference type="PANTHER" id="PTHR30075">
    <property type="entry name" value="GLYCYL-TRNA SYNTHETASE"/>
    <property type="match status" value="1"/>
</dbReference>
<evidence type="ECO:0000313" key="13">
    <source>
        <dbReference type="Proteomes" id="UP001596147"/>
    </source>
</evidence>
<keyword evidence="7 10" id="KW-0648">Protein biosynthesis</keyword>
<keyword evidence="8 10" id="KW-0030">Aminoacyl-tRNA synthetase</keyword>